<keyword evidence="2" id="KW-1185">Reference proteome</keyword>
<dbReference type="Proteomes" id="UP001055072">
    <property type="component" value="Unassembled WGS sequence"/>
</dbReference>
<sequence length="143" mass="15912">MNTAKGKPYEHDVIADVIRDVLITRRRSFIFDHLDDFRVMWQGDNLLELPMAVVALAATAVHAALLDCRAASSQPTDFISDQFCGIYETHMSILAGIKERRPGAYHRLMGKLYRDVTGSSAVVTVQADIDEVLGDLDFDGLED</sequence>
<organism evidence="1 2">
    <name type="scientific">Irpex rosettiformis</name>
    <dbReference type="NCBI Taxonomy" id="378272"/>
    <lineage>
        <taxon>Eukaryota</taxon>
        <taxon>Fungi</taxon>
        <taxon>Dikarya</taxon>
        <taxon>Basidiomycota</taxon>
        <taxon>Agaricomycotina</taxon>
        <taxon>Agaricomycetes</taxon>
        <taxon>Polyporales</taxon>
        <taxon>Irpicaceae</taxon>
        <taxon>Irpex</taxon>
    </lineage>
</organism>
<gene>
    <name evidence="1" type="ORF">BDY19DRAFT_934043</name>
</gene>
<reference evidence="1" key="1">
    <citation type="journal article" date="2021" name="Environ. Microbiol.">
        <title>Gene family expansions and transcriptome signatures uncover fungal adaptations to wood decay.</title>
        <authorList>
            <person name="Hage H."/>
            <person name="Miyauchi S."/>
            <person name="Viragh M."/>
            <person name="Drula E."/>
            <person name="Min B."/>
            <person name="Chaduli D."/>
            <person name="Navarro D."/>
            <person name="Favel A."/>
            <person name="Norest M."/>
            <person name="Lesage-Meessen L."/>
            <person name="Balint B."/>
            <person name="Merenyi Z."/>
            <person name="de Eugenio L."/>
            <person name="Morin E."/>
            <person name="Martinez A.T."/>
            <person name="Baldrian P."/>
            <person name="Stursova M."/>
            <person name="Martinez M.J."/>
            <person name="Novotny C."/>
            <person name="Magnuson J.K."/>
            <person name="Spatafora J.W."/>
            <person name="Maurice S."/>
            <person name="Pangilinan J."/>
            <person name="Andreopoulos W."/>
            <person name="LaButti K."/>
            <person name="Hundley H."/>
            <person name="Na H."/>
            <person name="Kuo A."/>
            <person name="Barry K."/>
            <person name="Lipzen A."/>
            <person name="Henrissat B."/>
            <person name="Riley R."/>
            <person name="Ahrendt S."/>
            <person name="Nagy L.G."/>
            <person name="Grigoriev I.V."/>
            <person name="Martin F."/>
            <person name="Rosso M.N."/>
        </authorList>
    </citation>
    <scope>NUCLEOTIDE SEQUENCE</scope>
    <source>
        <strain evidence="1">CBS 384.51</strain>
    </source>
</reference>
<name>A0ACB8U9S2_9APHY</name>
<accession>A0ACB8U9S2</accession>
<evidence type="ECO:0000313" key="1">
    <source>
        <dbReference type="EMBL" id="KAI0091142.1"/>
    </source>
</evidence>
<protein>
    <submittedName>
        <fullName evidence="1">Uncharacterized protein</fullName>
    </submittedName>
</protein>
<dbReference type="EMBL" id="MU274906">
    <property type="protein sequence ID" value="KAI0091142.1"/>
    <property type="molecule type" value="Genomic_DNA"/>
</dbReference>
<comment type="caution">
    <text evidence="1">The sequence shown here is derived from an EMBL/GenBank/DDBJ whole genome shotgun (WGS) entry which is preliminary data.</text>
</comment>
<evidence type="ECO:0000313" key="2">
    <source>
        <dbReference type="Proteomes" id="UP001055072"/>
    </source>
</evidence>
<proteinExistence type="predicted"/>